<evidence type="ECO:0000256" key="10">
    <source>
        <dbReference type="ARBA" id="ARBA00023128"/>
    </source>
</evidence>
<dbReference type="PANTHER" id="PTHR20900:SF0">
    <property type="entry name" value="NADH DEHYDROGENASE [UBIQUINONE] 1 BETA SUBCOMPLEX SUBUNIT 7"/>
    <property type="match status" value="1"/>
</dbReference>
<keyword evidence="14" id="KW-1185">Reference proteome</keyword>
<dbReference type="STRING" id="1344418.A0A1D2VL03"/>
<name>A0A1D2VL03_9ASCO</name>
<dbReference type="Pfam" id="PF05676">
    <property type="entry name" value="NDUF_B7"/>
    <property type="match status" value="1"/>
</dbReference>
<evidence type="ECO:0000313" key="14">
    <source>
        <dbReference type="Proteomes" id="UP000095038"/>
    </source>
</evidence>
<sequence>MAFTEFPPLLSHEEMKKHKIPLGYRDRCAALLVPLNKCRIENYYLPWKCTHERHIYEECQYFDFLRRVKQLDEKKAELRTERDIKINAEREAAREAREAAEDDDD</sequence>
<evidence type="ECO:0000256" key="12">
    <source>
        <dbReference type="ARBA" id="ARBA00023157"/>
    </source>
</evidence>
<dbReference type="OrthoDB" id="268414at2759"/>
<dbReference type="InterPro" id="IPR008698">
    <property type="entry name" value="NDUB7"/>
</dbReference>
<gene>
    <name evidence="13" type="ORF">ASCRUDRAFT_74706</name>
</gene>
<dbReference type="GeneID" id="30966427"/>
<protein>
    <recommendedName>
        <fullName evidence="5">NADH dehydrogenase [ubiquinone] 1 beta subcomplex subunit 7</fullName>
    </recommendedName>
</protein>
<comment type="similarity">
    <text evidence="4">Belongs to the complex I NDUFB7 subunit family.</text>
</comment>
<keyword evidence="9" id="KW-0249">Electron transport</keyword>
<evidence type="ECO:0000256" key="2">
    <source>
        <dbReference type="ARBA" id="ARBA00004569"/>
    </source>
</evidence>
<dbReference type="PANTHER" id="PTHR20900">
    <property type="entry name" value="NADH:UBIQUINONE OXIDOREDUCTASE B18-LIKE SUBUNIT"/>
    <property type="match status" value="1"/>
</dbReference>
<dbReference type="AlphaFoldDB" id="A0A1D2VL03"/>
<proteinExistence type="inferred from homology"/>
<evidence type="ECO:0000256" key="11">
    <source>
        <dbReference type="ARBA" id="ARBA00023136"/>
    </source>
</evidence>
<dbReference type="GO" id="GO:0005743">
    <property type="term" value="C:mitochondrial inner membrane"/>
    <property type="evidence" value="ECO:0007669"/>
    <property type="project" value="UniProtKB-SubCell"/>
</dbReference>
<accession>A0A1D2VL03</accession>
<evidence type="ECO:0000256" key="1">
    <source>
        <dbReference type="ARBA" id="ARBA00003195"/>
    </source>
</evidence>
<keyword evidence="8" id="KW-0999">Mitochondrion inner membrane</keyword>
<evidence type="ECO:0000256" key="7">
    <source>
        <dbReference type="ARBA" id="ARBA00022660"/>
    </source>
</evidence>
<evidence type="ECO:0000256" key="8">
    <source>
        <dbReference type="ARBA" id="ARBA00022792"/>
    </source>
</evidence>
<dbReference type="PROSITE" id="PS51808">
    <property type="entry name" value="CHCH"/>
    <property type="match status" value="1"/>
</dbReference>
<keyword evidence="6" id="KW-0813">Transport</keyword>
<reference evidence="14" key="1">
    <citation type="submission" date="2016-05" db="EMBL/GenBank/DDBJ databases">
        <title>Comparative genomics of biotechnologically important yeasts.</title>
        <authorList>
            <consortium name="DOE Joint Genome Institute"/>
            <person name="Riley R."/>
            <person name="Haridas S."/>
            <person name="Wolfe K.H."/>
            <person name="Lopes M.R."/>
            <person name="Hittinger C.T."/>
            <person name="Goker M."/>
            <person name="Salamov A."/>
            <person name="Wisecaver J."/>
            <person name="Long T.M."/>
            <person name="Aerts A.L."/>
            <person name="Barry K."/>
            <person name="Choi C."/>
            <person name="Clum A."/>
            <person name="Coughlan A.Y."/>
            <person name="Deshpande S."/>
            <person name="Douglass A.P."/>
            <person name="Hanson S.J."/>
            <person name="Klenk H.-P."/>
            <person name="Labutti K."/>
            <person name="Lapidus A."/>
            <person name="Lindquist E."/>
            <person name="Lipzen A."/>
            <person name="Meier-Kolthoff J.P."/>
            <person name="Ohm R.A."/>
            <person name="Otillar R.P."/>
            <person name="Pangilinan J."/>
            <person name="Peng Y."/>
            <person name="Rokas A."/>
            <person name="Rosa C.A."/>
            <person name="Scheuner C."/>
            <person name="Sibirny A.A."/>
            <person name="Slot J.C."/>
            <person name="Stielow J.B."/>
            <person name="Sun H."/>
            <person name="Kurtzman C.P."/>
            <person name="Blackwell M."/>
            <person name="Grigoriev I.V."/>
            <person name="Jeffries T.W."/>
        </authorList>
    </citation>
    <scope>NUCLEOTIDE SEQUENCE [LARGE SCALE GENOMIC DNA]</scope>
    <source>
        <strain evidence="14">DSM 1968</strain>
    </source>
</reference>
<organism evidence="13 14">
    <name type="scientific">Ascoidea rubescens DSM 1968</name>
    <dbReference type="NCBI Taxonomy" id="1344418"/>
    <lineage>
        <taxon>Eukaryota</taxon>
        <taxon>Fungi</taxon>
        <taxon>Dikarya</taxon>
        <taxon>Ascomycota</taxon>
        <taxon>Saccharomycotina</taxon>
        <taxon>Saccharomycetes</taxon>
        <taxon>Ascoideaceae</taxon>
        <taxon>Ascoidea</taxon>
    </lineage>
</organism>
<comment type="subcellular location">
    <subcellularLocation>
        <location evidence="3">Mitochondrion inner membrane</location>
        <topology evidence="3">Peripheral membrane protein</topology>
    </subcellularLocation>
    <subcellularLocation>
        <location evidence="2">Mitochondrion intermembrane space</location>
    </subcellularLocation>
</comment>
<evidence type="ECO:0000256" key="6">
    <source>
        <dbReference type="ARBA" id="ARBA00022448"/>
    </source>
</evidence>
<dbReference type="InParanoid" id="A0A1D2VL03"/>
<evidence type="ECO:0000256" key="4">
    <source>
        <dbReference type="ARBA" id="ARBA00008006"/>
    </source>
</evidence>
<evidence type="ECO:0000256" key="5">
    <source>
        <dbReference type="ARBA" id="ARBA00018677"/>
    </source>
</evidence>
<keyword evidence="11" id="KW-0472">Membrane</keyword>
<comment type="function">
    <text evidence="1">Accessory subunit of the mitochondrial membrane respiratory chain NADH dehydrogenase (Complex I), that is believed not to be involved in catalysis. Complex I functions in the transfer of electrons from NADH to the respiratory chain. The immediate electron acceptor for the enzyme is believed to be ubiquinone.</text>
</comment>
<evidence type="ECO:0000256" key="3">
    <source>
        <dbReference type="ARBA" id="ARBA00004637"/>
    </source>
</evidence>
<dbReference type="GO" id="GO:0005758">
    <property type="term" value="C:mitochondrial intermembrane space"/>
    <property type="evidence" value="ECO:0007669"/>
    <property type="project" value="UniProtKB-SubCell"/>
</dbReference>
<keyword evidence="10" id="KW-0496">Mitochondrion</keyword>
<dbReference type="RefSeq" id="XP_020048593.1">
    <property type="nucleotide sequence ID" value="XM_020192791.1"/>
</dbReference>
<evidence type="ECO:0000313" key="13">
    <source>
        <dbReference type="EMBL" id="ODV62286.1"/>
    </source>
</evidence>
<dbReference type="EMBL" id="KV454477">
    <property type="protein sequence ID" value="ODV62286.1"/>
    <property type="molecule type" value="Genomic_DNA"/>
</dbReference>
<keyword evidence="12" id="KW-1015">Disulfide bond</keyword>
<dbReference type="Proteomes" id="UP000095038">
    <property type="component" value="Unassembled WGS sequence"/>
</dbReference>
<evidence type="ECO:0000256" key="9">
    <source>
        <dbReference type="ARBA" id="ARBA00022982"/>
    </source>
</evidence>
<keyword evidence="7" id="KW-0679">Respiratory chain</keyword>